<dbReference type="AlphaFoldDB" id="A0ABC9B5J5"/>
<organism evidence="2 3">
    <name type="scientific">Urochloa decumbens</name>
    <dbReference type="NCBI Taxonomy" id="240449"/>
    <lineage>
        <taxon>Eukaryota</taxon>
        <taxon>Viridiplantae</taxon>
        <taxon>Streptophyta</taxon>
        <taxon>Embryophyta</taxon>
        <taxon>Tracheophyta</taxon>
        <taxon>Spermatophyta</taxon>
        <taxon>Magnoliopsida</taxon>
        <taxon>Liliopsida</taxon>
        <taxon>Poales</taxon>
        <taxon>Poaceae</taxon>
        <taxon>PACMAD clade</taxon>
        <taxon>Panicoideae</taxon>
        <taxon>Panicodae</taxon>
        <taxon>Paniceae</taxon>
        <taxon>Melinidinae</taxon>
        <taxon>Urochloa</taxon>
    </lineage>
</organism>
<dbReference type="Proteomes" id="UP001497457">
    <property type="component" value="Chromosome 24b"/>
</dbReference>
<evidence type="ECO:0000259" key="1">
    <source>
        <dbReference type="Pfam" id="PF07762"/>
    </source>
</evidence>
<evidence type="ECO:0000313" key="3">
    <source>
        <dbReference type="Proteomes" id="UP001497457"/>
    </source>
</evidence>
<accession>A0ABC9B5J5</accession>
<dbReference type="PANTHER" id="PTHR33074">
    <property type="entry name" value="EXPRESSED PROTEIN-RELATED"/>
    <property type="match status" value="1"/>
</dbReference>
<dbReference type="PANTHER" id="PTHR33074:SF76">
    <property type="entry name" value="OS11G0569701 PROTEIN"/>
    <property type="match status" value="1"/>
</dbReference>
<protein>
    <recommendedName>
        <fullName evidence="1">DUF1618 domain-containing protein</fullName>
    </recommendedName>
</protein>
<dbReference type="Pfam" id="PF07762">
    <property type="entry name" value="DUF1618"/>
    <property type="match status" value="1"/>
</dbReference>
<dbReference type="InterPro" id="IPR011676">
    <property type="entry name" value="DUF1618"/>
</dbReference>
<keyword evidence="3" id="KW-1185">Reference proteome</keyword>
<feature type="domain" description="DUF1618" evidence="1">
    <location>
        <begin position="291"/>
        <end position="377"/>
    </location>
</feature>
<evidence type="ECO:0000313" key="2">
    <source>
        <dbReference type="EMBL" id="CAL4995026.1"/>
    </source>
</evidence>
<sequence length="419" mass="47663">MLSLVRLACACSPAGFRCRRSIGIRSIHLLTNCRPPSESSASEKDDPCWVLVDCRDCRRDDSLVPDAKTVAESRTSLGQHLRVSFGLALPPASSFLRYDFSANACNDKDDLINVVAAHGDSFLLWMKCEPKSKAMGSDHFIYRSGNEATARPPSLSLIPPRNIPTRHDEGMDIRDPYCRPLFYHDTSVLRRGDEELLLAQLEVMRGYSERRGMADLCVLRHSRDQWELKRSLPDLYLWELKRSLRSVHDQGDKVDQELDCWQGSIAIAVGDRYLCWVQSPIQLRLHHVALGPAAVRFVAIEPRCCCGGFGRSVCERSRNAFTVTTWTVNLSMDEPMTWVKDGVMDCEELWAQPGYQGIPRVPVEHPVVSLDDPYVICFKVVEHRNAWMIQVDMRRKELVSAVKCTTDPWKTYYYLPAKL</sequence>
<name>A0ABC9B5J5_9POAL</name>
<reference evidence="2" key="1">
    <citation type="submission" date="2024-10" db="EMBL/GenBank/DDBJ databases">
        <authorList>
            <person name="Ryan C."/>
        </authorList>
    </citation>
    <scope>NUCLEOTIDE SEQUENCE [LARGE SCALE GENOMIC DNA]</scope>
</reference>
<dbReference type="EMBL" id="OZ075134">
    <property type="protein sequence ID" value="CAL4995026.1"/>
    <property type="molecule type" value="Genomic_DNA"/>
</dbReference>
<proteinExistence type="predicted"/>
<gene>
    <name evidence="2" type="ORF">URODEC1_LOCUS62173</name>
</gene>